<dbReference type="PANTHER" id="PTHR48047">
    <property type="entry name" value="GLYCOSYLTRANSFERASE"/>
    <property type="match status" value="1"/>
</dbReference>
<evidence type="ECO:0000256" key="2">
    <source>
        <dbReference type="SAM" id="Phobius"/>
    </source>
</evidence>
<keyword evidence="2" id="KW-0472">Membrane</keyword>
<evidence type="ECO:0000313" key="3">
    <source>
        <dbReference type="EMBL" id="KAA8521141.1"/>
    </source>
</evidence>
<evidence type="ECO:0000256" key="1">
    <source>
        <dbReference type="ARBA" id="ARBA00009995"/>
    </source>
</evidence>
<proteinExistence type="inferred from homology"/>
<keyword evidence="2" id="KW-1133">Transmembrane helix</keyword>
<gene>
    <name evidence="3" type="ORF">F0562_011814</name>
</gene>
<dbReference type="EMBL" id="CM018048">
    <property type="protein sequence ID" value="KAA8521141.1"/>
    <property type="molecule type" value="Genomic_DNA"/>
</dbReference>
<evidence type="ECO:0000313" key="4">
    <source>
        <dbReference type="Proteomes" id="UP000325577"/>
    </source>
</evidence>
<keyword evidence="2" id="KW-0812">Transmembrane</keyword>
<comment type="similarity">
    <text evidence="1">Belongs to the UDP-glycosyltransferase family.</text>
</comment>
<dbReference type="SUPFAM" id="SSF53756">
    <property type="entry name" value="UDP-Glycosyltransferase/glycogen phosphorylase"/>
    <property type="match status" value="1"/>
</dbReference>
<accession>A0A5J4ZVI4</accession>
<reference evidence="3 4" key="1">
    <citation type="submission" date="2019-09" db="EMBL/GenBank/DDBJ databases">
        <title>A chromosome-level genome assembly of the Chinese tupelo Nyssa sinensis.</title>
        <authorList>
            <person name="Yang X."/>
            <person name="Kang M."/>
            <person name="Yang Y."/>
            <person name="Xiong H."/>
            <person name="Wang M."/>
            <person name="Zhang Z."/>
            <person name="Wang Z."/>
            <person name="Wu H."/>
            <person name="Ma T."/>
            <person name="Liu J."/>
            <person name="Xi Z."/>
        </authorList>
    </citation>
    <scope>NUCLEOTIDE SEQUENCE [LARGE SCALE GENOMIC DNA]</scope>
    <source>
        <strain evidence="3">J267</strain>
        <tissue evidence="3">Leaf</tissue>
    </source>
</reference>
<keyword evidence="4" id="KW-1185">Reference proteome</keyword>
<name>A0A5J4ZVI4_9ASTE</name>
<sequence>MMGSTIGKECEACGDIFFGLAYTYSAISISISIAFRHYHVQARMNFTVPLTLTNSLVKDSPDDGHMIPLFEMARLFAVGGHHVTIITTPSNASILQNSINKDVTAGHQIALDVVPFPSKEVGLPDGLENFFSVTDIEAAGKLYHAMTLLRQNIEEFIDTCRPDYIVSDMFHPWTADVAVRLDIPRLVFQGVCMFAQSLKDAVRCPDSPHLKVQSDYDPFVIPGLPDPITMTRS</sequence>
<dbReference type="Proteomes" id="UP000325577">
    <property type="component" value="Linkage Group LG5"/>
</dbReference>
<protein>
    <submittedName>
        <fullName evidence="3">Uncharacterized protein</fullName>
    </submittedName>
</protein>
<dbReference type="OrthoDB" id="5835829at2759"/>
<dbReference type="AlphaFoldDB" id="A0A5J4ZVI4"/>
<organism evidence="3 4">
    <name type="scientific">Nyssa sinensis</name>
    <dbReference type="NCBI Taxonomy" id="561372"/>
    <lineage>
        <taxon>Eukaryota</taxon>
        <taxon>Viridiplantae</taxon>
        <taxon>Streptophyta</taxon>
        <taxon>Embryophyta</taxon>
        <taxon>Tracheophyta</taxon>
        <taxon>Spermatophyta</taxon>
        <taxon>Magnoliopsida</taxon>
        <taxon>eudicotyledons</taxon>
        <taxon>Gunneridae</taxon>
        <taxon>Pentapetalae</taxon>
        <taxon>asterids</taxon>
        <taxon>Cornales</taxon>
        <taxon>Nyssaceae</taxon>
        <taxon>Nyssa</taxon>
    </lineage>
</organism>
<dbReference type="Gene3D" id="3.40.50.2000">
    <property type="entry name" value="Glycogen Phosphorylase B"/>
    <property type="match status" value="1"/>
</dbReference>
<dbReference type="PANTHER" id="PTHR48047:SF150">
    <property type="entry name" value="SOLANIDINE UDP-GLUCOSE GLUCOSYLTRANSFERASE 1"/>
    <property type="match status" value="1"/>
</dbReference>
<dbReference type="GO" id="GO:0035251">
    <property type="term" value="F:UDP-glucosyltransferase activity"/>
    <property type="evidence" value="ECO:0007669"/>
    <property type="project" value="TreeGrafter"/>
</dbReference>
<feature type="transmembrane region" description="Helical" evidence="2">
    <location>
        <begin position="16"/>
        <end position="35"/>
    </location>
</feature>